<proteinExistence type="predicted"/>
<accession>A0A0F9HEF3</accession>
<dbReference type="EMBL" id="LAZR01024948">
    <property type="protein sequence ID" value="KKL73467.1"/>
    <property type="molecule type" value="Genomic_DNA"/>
</dbReference>
<gene>
    <name evidence="2" type="ORF">LCGC14_2074620</name>
</gene>
<sequence length="77" mass="8119">MTQRGSGWGTMHSAPPYRADDPPGAPKISGSGSMLEKSRLGKGTPSLVCQECEGEGAVQLKCLHVLCRSCAKEHVHA</sequence>
<comment type="caution">
    <text evidence="2">The sequence shown here is derived from an EMBL/GenBank/DDBJ whole genome shotgun (WGS) entry which is preliminary data.</text>
</comment>
<feature type="region of interest" description="Disordered" evidence="1">
    <location>
        <begin position="1"/>
        <end position="40"/>
    </location>
</feature>
<protein>
    <submittedName>
        <fullName evidence="2">Uncharacterized protein</fullName>
    </submittedName>
</protein>
<evidence type="ECO:0000256" key="1">
    <source>
        <dbReference type="SAM" id="MobiDB-lite"/>
    </source>
</evidence>
<dbReference type="AlphaFoldDB" id="A0A0F9HEF3"/>
<reference evidence="2" key="1">
    <citation type="journal article" date="2015" name="Nature">
        <title>Complex archaea that bridge the gap between prokaryotes and eukaryotes.</title>
        <authorList>
            <person name="Spang A."/>
            <person name="Saw J.H."/>
            <person name="Jorgensen S.L."/>
            <person name="Zaremba-Niedzwiedzka K."/>
            <person name="Martijn J."/>
            <person name="Lind A.E."/>
            <person name="van Eijk R."/>
            <person name="Schleper C."/>
            <person name="Guy L."/>
            <person name="Ettema T.J."/>
        </authorList>
    </citation>
    <scope>NUCLEOTIDE SEQUENCE</scope>
</reference>
<name>A0A0F9HEF3_9ZZZZ</name>
<organism evidence="2">
    <name type="scientific">marine sediment metagenome</name>
    <dbReference type="NCBI Taxonomy" id="412755"/>
    <lineage>
        <taxon>unclassified sequences</taxon>
        <taxon>metagenomes</taxon>
        <taxon>ecological metagenomes</taxon>
    </lineage>
</organism>
<evidence type="ECO:0000313" key="2">
    <source>
        <dbReference type="EMBL" id="KKL73467.1"/>
    </source>
</evidence>